<gene>
    <name evidence="2" type="ORF">SAMN05443636_3011</name>
</gene>
<dbReference type="RefSeq" id="WP_073311063.1">
    <property type="nucleotide sequence ID" value="NZ_FQWV01000010.1"/>
</dbReference>
<dbReference type="EMBL" id="FQWV01000010">
    <property type="protein sequence ID" value="SHH61571.1"/>
    <property type="molecule type" value="Genomic_DNA"/>
</dbReference>
<dbReference type="Proteomes" id="UP000184357">
    <property type="component" value="Unassembled WGS sequence"/>
</dbReference>
<feature type="compositionally biased region" description="Polar residues" evidence="1">
    <location>
        <begin position="119"/>
        <end position="131"/>
    </location>
</feature>
<keyword evidence="3" id="KW-1185">Reference proteome</keyword>
<dbReference type="AlphaFoldDB" id="A0A1M5UF89"/>
<evidence type="ECO:0000313" key="2">
    <source>
        <dbReference type="EMBL" id="SHH61571.1"/>
    </source>
</evidence>
<protein>
    <submittedName>
        <fullName evidence="2">SipW-cognate class signal peptide</fullName>
    </submittedName>
</protein>
<proteinExistence type="predicted"/>
<evidence type="ECO:0000256" key="1">
    <source>
        <dbReference type="SAM" id="MobiDB-lite"/>
    </source>
</evidence>
<organism evidence="2 3">
    <name type="scientific">Halobaculum gomorrense</name>
    <dbReference type="NCBI Taxonomy" id="43928"/>
    <lineage>
        <taxon>Archaea</taxon>
        <taxon>Methanobacteriati</taxon>
        <taxon>Methanobacteriota</taxon>
        <taxon>Stenosarchaea group</taxon>
        <taxon>Halobacteria</taxon>
        <taxon>Halobacteriales</taxon>
        <taxon>Haloferacaceae</taxon>
        <taxon>Halobaculum</taxon>
    </lineage>
</organism>
<accession>A0A1M5UF89</accession>
<dbReference type="OrthoDB" id="137379at2157"/>
<reference evidence="2 3" key="1">
    <citation type="submission" date="2016-11" db="EMBL/GenBank/DDBJ databases">
        <authorList>
            <person name="Jaros S."/>
            <person name="Januszkiewicz K."/>
            <person name="Wedrychowicz H."/>
        </authorList>
    </citation>
    <scope>NUCLEOTIDE SEQUENCE [LARGE SCALE GENOMIC DNA]</scope>
    <source>
        <strain evidence="2 3">DSM 9297</strain>
    </source>
</reference>
<sequence>MTDRNIEFTRRKALLGLGTIGVAGAGAGVGTSALFSDEESFDDNSITAGTLDLVLDYYTSVDSSAADAAVIDGGTVNNGQIQGGVSAQYVLNDVKPGDGGTLAFCPKVIDNPAYISVSSDGVTDFENGQTEPEQDADHDNPLDISPSPDLGSLNNGTNDGAGYGELSEAIEVTVSYAESVTYDSADDEITCNNTRELNNPQGYTLNDLITDLGYGFPLDGNEPNDGDDNIDPYPASSDTTTQQGPCLCVEWEIPSDVGNEIQSDALKLDFTFAAEQARNNDAPATVVYNDFYNHFNGVSPVEFIGQEADGPTATWAYAANNATGFGGIVGLGSDGAPGFELTSGAVIMSNWYGWDPSGGVGNATSGYTHPFTLELYEVDSGPAPGQLIAEVTEDQDVPGRELPDGSNEDYSMNGTNFLMEWDLGGVTVNSDKVLFIVSFEITGSNQTALQSMNIASYDVEKTSEITAGYSANDDIWWRADATSGNISSFDGSAVGGVQGGGQVMSRFEGRPL</sequence>
<feature type="region of interest" description="Disordered" evidence="1">
    <location>
        <begin position="119"/>
        <end position="162"/>
    </location>
</feature>
<name>A0A1M5UF89_9EURY</name>
<dbReference type="STRING" id="43928.SAMN05443636_3011"/>
<evidence type="ECO:0000313" key="3">
    <source>
        <dbReference type="Proteomes" id="UP000184357"/>
    </source>
</evidence>
<dbReference type="InterPro" id="IPR023833">
    <property type="entry name" value="Signal_pept_SipW-depend-type"/>
</dbReference>
<dbReference type="NCBIfam" id="TIGR04088">
    <property type="entry name" value="cognate_SipW"/>
    <property type="match status" value="1"/>
</dbReference>